<keyword evidence="5" id="KW-1185">Reference proteome</keyword>
<dbReference type="Proteomes" id="UP001500466">
    <property type="component" value="Unassembled WGS sequence"/>
</dbReference>
<keyword evidence="1" id="KW-0596">Phosphopantetheine</keyword>
<feature type="domain" description="Carrier" evidence="3">
    <location>
        <begin position="7"/>
        <end position="83"/>
    </location>
</feature>
<dbReference type="SUPFAM" id="SSF47336">
    <property type="entry name" value="ACP-like"/>
    <property type="match status" value="1"/>
</dbReference>
<evidence type="ECO:0000313" key="5">
    <source>
        <dbReference type="Proteomes" id="UP001500466"/>
    </source>
</evidence>
<dbReference type="RefSeq" id="WP_345679256.1">
    <property type="nucleotide sequence ID" value="NZ_BAABHS010000029.1"/>
</dbReference>
<protein>
    <submittedName>
        <fullName evidence="4">Acyl carrier protein</fullName>
    </submittedName>
</protein>
<sequence length="87" mass="9294">MAELTLPVLTEMLRKAAGEAEGDAPDLSGDIIDVTFVDLGYDSLALLELLGMVEREFSIALSDDTIQDAETPRMFMDLVNSATTAAA</sequence>
<dbReference type="PROSITE" id="PS50075">
    <property type="entry name" value="CARRIER"/>
    <property type="match status" value="1"/>
</dbReference>
<evidence type="ECO:0000256" key="1">
    <source>
        <dbReference type="ARBA" id="ARBA00022450"/>
    </source>
</evidence>
<comment type="caution">
    <text evidence="4">The sequence shown here is derived from an EMBL/GenBank/DDBJ whole genome shotgun (WGS) entry which is preliminary data.</text>
</comment>
<dbReference type="Gene3D" id="1.10.1200.10">
    <property type="entry name" value="ACP-like"/>
    <property type="match status" value="1"/>
</dbReference>
<accession>A0ABP9I1E7</accession>
<dbReference type="InterPro" id="IPR036736">
    <property type="entry name" value="ACP-like_sf"/>
</dbReference>
<proteinExistence type="predicted"/>
<name>A0ABP9I1E7_9ACTN</name>
<dbReference type="InterPro" id="IPR009081">
    <property type="entry name" value="PP-bd_ACP"/>
</dbReference>
<keyword evidence="2" id="KW-0597">Phosphoprotein</keyword>
<evidence type="ECO:0000313" key="4">
    <source>
        <dbReference type="EMBL" id="GAA4984992.1"/>
    </source>
</evidence>
<dbReference type="InterPro" id="IPR006162">
    <property type="entry name" value="Ppantetheine_attach_site"/>
</dbReference>
<dbReference type="EMBL" id="BAABHS010000029">
    <property type="protein sequence ID" value="GAA4984992.1"/>
    <property type="molecule type" value="Genomic_DNA"/>
</dbReference>
<dbReference type="PROSITE" id="PS00012">
    <property type="entry name" value="PHOSPHOPANTETHEINE"/>
    <property type="match status" value="1"/>
</dbReference>
<evidence type="ECO:0000256" key="2">
    <source>
        <dbReference type="ARBA" id="ARBA00022553"/>
    </source>
</evidence>
<evidence type="ECO:0000259" key="3">
    <source>
        <dbReference type="PROSITE" id="PS50075"/>
    </source>
</evidence>
<reference evidence="5" key="1">
    <citation type="journal article" date="2019" name="Int. J. Syst. Evol. Microbiol.">
        <title>The Global Catalogue of Microorganisms (GCM) 10K type strain sequencing project: providing services to taxonomists for standard genome sequencing and annotation.</title>
        <authorList>
            <consortium name="The Broad Institute Genomics Platform"/>
            <consortium name="The Broad Institute Genome Sequencing Center for Infectious Disease"/>
            <person name="Wu L."/>
            <person name="Ma J."/>
        </authorList>
    </citation>
    <scope>NUCLEOTIDE SEQUENCE [LARGE SCALE GENOMIC DNA]</scope>
    <source>
        <strain evidence="5">JCM 17986</strain>
    </source>
</reference>
<dbReference type="Pfam" id="PF00550">
    <property type="entry name" value="PP-binding"/>
    <property type="match status" value="1"/>
</dbReference>
<organism evidence="4 5">
    <name type="scientific">Yinghuangia aomiensis</name>
    <dbReference type="NCBI Taxonomy" id="676205"/>
    <lineage>
        <taxon>Bacteria</taxon>
        <taxon>Bacillati</taxon>
        <taxon>Actinomycetota</taxon>
        <taxon>Actinomycetes</taxon>
        <taxon>Kitasatosporales</taxon>
        <taxon>Streptomycetaceae</taxon>
        <taxon>Yinghuangia</taxon>
    </lineage>
</organism>
<gene>
    <name evidence="4" type="ORF">GCM10023205_64070</name>
</gene>